<dbReference type="SUPFAM" id="SSF82171">
    <property type="entry name" value="DPP6 N-terminal domain-like"/>
    <property type="match status" value="1"/>
</dbReference>
<dbReference type="InterPro" id="IPR011042">
    <property type="entry name" value="6-blade_b-propeller_TolB-like"/>
</dbReference>
<dbReference type="AlphaFoldDB" id="A0A2M6W3P0"/>
<dbReference type="EMBL" id="PFBX01000028">
    <property type="protein sequence ID" value="PIT87416.1"/>
    <property type="molecule type" value="Genomic_DNA"/>
</dbReference>
<sequence length="319" mass="36253">MNKHIISFILLFLTAGFGGCANSNIQISKDRLASIGTSTVKITAQTDFYPPIMHTAKWLKPEPLAGGVNTSGAEDSPFITPDGQNLYFFFTPDPNIPVQKQVSDGVTGIYISRLNNGQWSQAERVVLQDKNKLSLDGCEFVQADTIWFCAARQGYTDLNWFTAQYKDGRWQNWKIAPQQFKDYQIGELHFTTDKQQIYFHSDRSGGLGQYDIWMSEIKNGIIQPPINISAVNSPQADGWPYISQNGEEMYFTRTYLGSPSIWRSQKINGQWQTPELLISQFAGEPSLDNQGNLYFVHHYYKDNKMLEADIYVARQADKK</sequence>
<protein>
    <submittedName>
        <fullName evidence="1">Uncharacterized protein</fullName>
    </submittedName>
</protein>
<evidence type="ECO:0000313" key="2">
    <source>
        <dbReference type="Proteomes" id="UP000231183"/>
    </source>
</evidence>
<evidence type="ECO:0000313" key="1">
    <source>
        <dbReference type="EMBL" id="PIT87416.1"/>
    </source>
</evidence>
<dbReference type="InterPro" id="IPR011659">
    <property type="entry name" value="WD40"/>
</dbReference>
<dbReference type="Gene3D" id="2.120.10.30">
    <property type="entry name" value="TolB, C-terminal domain"/>
    <property type="match status" value="1"/>
</dbReference>
<organism evidence="1 2">
    <name type="scientific">Candidatus Magasanikbacteria bacterium CG10_big_fil_rev_8_21_14_0_10_40_10</name>
    <dbReference type="NCBI Taxonomy" id="1974648"/>
    <lineage>
        <taxon>Bacteria</taxon>
        <taxon>Candidatus Magasanikiibacteriota</taxon>
    </lineage>
</organism>
<comment type="caution">
    <text evidence="1">The sequence shown here is derived from an EMBL/GenBank/DDBJ whole genome shotgun (WGS) entry which is preliminary data.</text>
</comment>
<accession>A0A2M6W3P0</accession>
<gene>
    <name evidence="1" type="ORF">COU31_03050</name>
</gene>
<dbReference type="Proteomes" id="UP000231183">
    <property type="component" value="Unassembled WGS sequence"/>
</dbReference>
<dbReference type="Pfam" id="PF07676">
    <property type="entry name" value="PD40"/>
    <property type="match status" value="2"/>
</dbReference>
<reference evidence="2" key="1">
    <citation type="submission" date="2017-09" db="EMBL/GenBank/DDBJ databases">
        <title>Depth-based differentiation of microbial function through sediment-hosted aquifers and enrichment of novel symbionts in the deep terrestrial subsurface.</title>
        <authorList>
            <person name="Probst A.J."/>
            <person name="Ladd B."/>
            <person name="Jarett J.K."/>
            <person name="Geller-Mcgrath D.E."/>
            <person name="Sieber C.M.K."/>
            <person name="Emerson J.B."/>
            <person name="Anantharaman K."/>
            <person name="Thomas B.C."/>
            <person name="Malmstrom R."/>
            <person name="Stieglmeier M."/>
            <person name="Klingl A."/>
            <person name="Woyke T."/>
            <person name="Ryan C.M."/>
            <person name="Banfield J.F."/>
        </authorList>
    </citation>
    <scope>NUCLEOTIDE SEQUENCE [LARGE SCALE GENOMIC DNA]</scope>
</reference>
<proteinExistence type="predicted"/>
<name>A0A2M6W3P0_9BACT</name>
<dbReference type="PROSITE" id="PS51257">
    <property type="entry name" value="PROKAR_LIPOPROTEIN"/>
    <property type="match status" value="1"/>
</dbReference>